<keyword evidence="7" id="KW-1185">Reference proteome</keyword>
<organism evidence="6 7">
    <name type="scientific">Comamonas kerstersii</name>
    <dbReference type="NCBI Taxonomy" id="225992"/>
    <lineage>
        <taxon>Bacteria</taxon>
        <taxon>Pseudomonadati</taxon>
        <taxon>Pseudomonadota</taxon>
        <taxon>Betaproteobacteria</taxon>
        <taxon>Burkholderiales</taxon>
        <taxon>Comamonadaceae</taxon>
        <taxon>Comamonas</taxon>
    </lineage>
</organism>
<dbReference type="AlphaFoldDB" id="A0A0W7Z175"/>
<dbReference type="Proteomes" id="UP000053300">
    <property type="component" value="Unassembled WGS sequence"/>
</dbReference>
<protein>
    <recommendedName>
        <fullName evidence="5">Cytochrome c domain-containing protein</fullName>
    </recommendedName>
</protein>
<evidence type="ECO:0000259" key="5">
    <source>
        <dbReference type="PROSITE" id="PS51007"/>
    </source>
</evidence>
<dbReference type="InterPro" id="IPR036909">
    <property type="entry name" value="Cyt_c-like_dom_sf"/>
</dbReference>
<evidence type="ECO:0000256" key="1">
    <source>
        <dbReference type="ARBA" id="ARBA00022617"/>
    </source>
</evidence>
<sequence length="140" mass="14506">MGLLWAGLMAGAAQAENVGQKLYDNTCAACHGAAAVGGFAPPLVNPEQWKAMGEKAPLYFAQVAAAGISGPLEVQGQSYRGLIMPPQSGIPAQDLSLIINYVLKDINGVDALSTTESVASALQAPMTHSAIREIRKGKSL</sequence>
<evidence type="ECO:0000313" key="7">
    <source>
        <dbReference type="Proteomes" id="UP000053300"/>
    </source>
</evidence>
<comment type="caution">
    <text evidence="6">The sequence shown here is derived from an EMBL/GenBank/DDBJ whole genome shotgun (WGS) entry which is preliminary data.</text>
</comment>
<keyword evidence="1 4" id="KW-0349">Heme</keyword>
<name>A0A0W7Z175_9BURK</name>
<reference evidence="6 7" key="1">
    <citation type="submission" date="2015-12" db="EMBL/GenBank/DDBJ databases">
        <title>Complete genome sequence of a multi-drug resistant strain Acidovorax sp. 12322-1.</title>
        <authorList>
            <person name="Ming D."/>
            <person name="Wang M."/>
            <person name="Hu S."/>
            <person name="Zhou Y."/>
            <person name="Jiang T."/>
        </authorList>
    </citation>
    <scope>NUCLEOTIDE SEQUENCE [LARGE SCALE GENOMIC DNA]</scope>
    <source>
        <strain evidence="6 7">12322-1</strain>
    </source>
</reference>
<dbReference type="GO" id="GO:0020037">
    <property type="term" value="F:heme binding"/>
    <property type="evidence" value="ECO:0007669"/>
    <property type="project" value="InterPro"/>
</dbReference>
<dbReference type="InterPro" id="IPR009056">
    <property type="entry name" value="Cyt_c-like_dom"/>
</dbReference>
<dbReference type="Gene3D" id="1.10.760.10">
    <property type="entry name" value="Cytochrome c-like domain"/>
    <property type="match status" value="1"/>
</dbReference>
<accession>A0A0W7Z175</accession>
<evidence type="ECO:0000256" key="3">
    <source>
        <dbReference type="ARBA" id="ARBA00023004"/>
    </source>
</evidence>
<gene>
    <name evidence="6" type="ORF">AS359_10210</name>
</gene>
<evidence type="ECO:0000313" key="6">
    <source>
        <dbReference type="EMBL" id="KUF41149.1"/>
    </source>
</evidence>
<evidence type="ECO:0000256" key="4">
    <source>
        <dbReference type="PROSITE-ProRule" id="PRU00433"/>
    </source>
</evidence>
<dbReference type="GO" id="GO:0046872">
    <property type="term" value="F:metal ion binding"/>
    <property type="evidence" value="ECO:0007669"/>
    <property type="project" value="UniProtKB-KW"/>
</dbReference>
<dbReference type="SUPFAM" id="SSF46626">
    <property type="entry name" value="Cytochrome c"/>
    <property type="match status" value="1"/>
</dbReference>
<keyword evidence="3 4" id="KW-0408">Iron</keyword>
<dbReference type="GO" id="GO:0009055">
    <property type="term" value="F:electron transfer activity"/>
    <property type="evidence" value="ECO:0007669"/>
    <property type="project" value="InterPro"/>
</dbReference>
<evidence type="ECO:0000256" key="2">
    <source>
        <dbReference type="ARBA" id="ARBA00022723"/>
    </source>
</evidence>
<proteinExistence type="predicted"/>
<feature type="domain" description="Cytochrome c" evidence="5">
    <location>
        <begin position="14"/>
        <end position="106"/>
    </location>
</feature>
<dbReference type="EMBL" id="LPXH01000025">
    <property type="protein sequence ID" value="KUF41149.1"/>
    <property type="molecule type" value="Genomic_DNA"/>
</dbReference>
<dbReference type="Pfam" id="PF00034">
    <property type="entry name" value="Cytochrom_C"/>
    <property type="match status" value="1"/>
</dbReference>
<keyword evidence="2 4" id="KW-0479">Metal-binding</keyword>
<dbReference type="PROSITE" id="PS51007">
    <property type="entry name" value="CYTC"/>
    <property type="match status" value="1"/>
</dbReference>